<evidence type="ECO:0000313" key="3">
    <source>
        <dbReference type="Proteomes" id="UP000270296"/>
    </source>
</evidence>
<dbReference type="PANTHER" id="PTHR45887:SF1">
    <property type="entry name" value="TRANSLATION INITIATION FACTOR EIF-2B SUBUNIT EPSILON"/>
    <property type="match status" value="1"/>
</dbReference>
<organism evidence="4">
    <name type="scientific">Soboliphyme baturini</name>
    <dbReference type="NCBI Taxonomy" id="241478"/>
    <lineage>
        <taxon>Eukaryota</taxon>
        <taxon>Metazoa</taxon>
        <taxon>Ecdysozoa</taxon>
        <taxon>Nematoda</taxon>
        <taxon>Enoplea</taxon>
        <taxon>Dorylaimia</taxon>
        <taxon>Dioctophymatida</taxon>
        <taxon>Dioctophymatoidea</taxon>
        <taxon>Soboliphymatidae</taxon>
        <taxon>Soboliphyme</taxon>
    </lineage>
</organism>
<evidence type="ECO:0000313" key="2">
    <source>
        <dbReference type="EMBL" id="VDO92773.1"/>
    </source>
</evidence>
<dbReference type="InterPro" id="IPR051956">
    <property type="entry name" value="eIF2B_epsilon"/>
</dbReference>
<feature type="domain" description="W2" evidence="1">
    <location>
        <begin position="11"/>
        <end position="169"/>
    </location>
</feature>
<dbReference type="Proteomes" id="UP000270296">
    <property type="component" value="Unassembled WGS sequence"/>
</dbReference>
<dbReference type="CDD" id="cd11561">
    <property type="entry name" value="W2_eIF5"/>
    <property type="match status" value="1"/>
</dbReference>
<dbReference type="PROSITE" id="PS51363">
    <property type="entry name" value="W2"/>
    <property type="match status" value="1"/>
</dbReference>
<name>A0A183IBH5_9BILA</name>
<dbReference type="WBParaSite" id="SBAD_0000100101-mRNA-1">
    <property type="protein sequence ID" value="SBAD_0000100101-mRNA-1"/>
    <property type="gene ID" value="SBAD_0000100101"/>
</dbReference>
<evidence type="ECO:0000259" key="1">
    <source>
        <dbReference type="PROSITE" id="PS51363"/>
    </source>
</evidence>
<keyword evidence="3" id="KW-1185">Reference proteome</keyword>
<dbReference type="GO" id="GO:0005851">
    <property type="term" value="C:eukaryotic translation initiation factor 2B complex"/>
    <property type="evidence" value="ECO:0007669"/>
    <property type="project" value="TreeGrafter"/>
</dbReference>
<proteinExistence type="predicted"/>
<dbReference type="EMBL" id="UZAM01006670">
    <property type="protein sequence ID" value="VDO92773.1"/>
    <property type="molecule type" value="Genomic_DNA"/>
</dbReference>
<protein>
    <submittedName>
        <fullName evidence="4">W2 domain-containing protein</fullName>
    </submittedName>
</protein>
<reference evidence="4" key="1">
    <citation type="submission" date="2016-06" db="UniProtKB">
        <authorList>
            <consortium name="WormBaseParasite"/>
        </authorList>
    </citation>
    <scope>IDENTIFICATION</scope>
</reference>
<dbReference type="SUPFAM" id="SSF48371">
    <property type="entry name" value="ARM repeat"/>
    <property type="match status" value="1"/>
</dbReference>
<dbReference type="Pfam" id="PF02020">
    <property type="entry name" value="W2"/>
    <property type="match status" value="1"/>
</dbReference>
<dbReference type="InterPro" id="IPR016024">
    <property type="entry name" value="ARM-type_fold"/>
</dbReference>
<dbReference type="GO" id="GO:0003743">
    <property type="term" value="F:translation initiation factor activity"/>
    <property type="evidence" value="ECO:0007669"/>
    <property type="project" value="TreeGrafter"/>
</dbReference>
<dbReference type="GO" id="GO:0031369">
    <property type="term" value="F:translation initiation factor binding"/>
    <property type="evidence" value="ECO:0007669"/>
    <property type="project" value="TreeGrafter"/>
</dbReference>
<dbReference type="GO" id="GO:0005085">
    <property type="term" value="F:guanyl-nucleotide exchange factor activity"/>
    <property type="evidence" value="ECO:0007669"/>
    <property type="project" value="TreeGrafter"/>
</dbReference>
<accession>A0A183IBH5</accession>
<dbReference type="AlphaFoldDB" id="A0A183IBH5"/>
<dbReference type="SMART" id="SM00515">
    <property type="entry name" value="eIF5C"/>
    <property type="match status" value="1"/>
</dbReference>
<dbReference type="InterPro" id="IPR003307">
    <property type="entry name" value="W2_domain"/>
</dbReference>
<evidence type="ECO:0000313" key="4">
    <source>
        <dbReference type="WBParaSite" id="SBAD_0000100101-mRNA-1"/>
    </source>
</evidence>
<dbReference type="OrthoDB" id="10250831at2759"/>
<gene>
    <name evidence="2" type="ORF">SBAD_LOCUS969</name>
</gene>
<sequence length="186" mass="21720">MASLTLNTDLEKSVEERLDMFYNFILAEKSESSTLDSKVLVAEAERLDVKDKAVLLLCRVLFDKNMLQEIKPNRVLLLRFVYRNHKAQRYLLGGIEQLICSNKEALLDKVPHLLKCFYDEDILEEEVLLEWGAKSSKKYVSKDDNKLIRSRAEPFLTWLKEAEEESENCIYLRNAPVFYPNCPLVR</sequence>
<reference evidence="2 3" key="2">
    <citation type="submission" date="2018-11" db="EMBL/GenBank/DDBJ databases">
        <authorList>
            <consortium name="Pathogen Informatics"/>
        </authorList>
    </citation>
    <scope>NUCLEOTIDE SEQUENCE [LARGE SCALE GENOMIC DNA]</scope>
</reference>
<dbReference type="Gene3D" id="1.25.40.180">
    <property type="match status" value="1"/>
</dbReference>
<dbReference type="PANTHER" id="PTHR45887">
    <property type="entry name" value="TRANSLATION INITIATION FACTOR EIF-2B SUBUNIT EPSILON"/>
    <property type="match status" value="1"/>
</dbReference>